<name>A0AAE0Y9A5_9GAST</name>
<protein>
    <submittedName>
        <fullName evidence="1">Uncharacterized protein</fullName>
    </submittedName>
</protein>
<organism evidence="1 2">
    <name type="scientific">Elysia crispata</name>
    <name type="common">lettuce slug</name>
    <dbReference type="NCBI Taxonomy" id="231223"/>
    <lineage>
        <taxon>Eukaryota</taxon>
        <taxon>Metazoa</taxon>
        <taxon>Spiralia</taxon>
        <taxon>Lophotrochozoa</taxon>
        <taxon>Mollusca</taxon>
        <taxon>Gastropoda</taxon>
        <taxon>Heterobranchia</taxon>
        <taxon>Euthyneura</taxon>
        <taxon>Panpulmonata</taxon>
        <taxon>Sacoglossa</taxon>
        <taxon>Placobranchoidea</taxon>
        <taxon>Plakobranchidae</taxon>
        <taxon>Elysia</taxon>
    </lineage>
</organism>
<proteinExistence type="predicted"/>
<evidence type="ECO:0000313" key="2">
    <source>
        <dbReference type="Proteomes" id="UP001283361"/>
    </source>
</evidence>
<dbReference type="Proteomes" id="UP001283361">
    <property type="component" value="Unassembled WGS sequence"/>
</dbReference>
<gene>
    <name evidence="1" type="ORF">RRG08_066350</name>
</gene>
<evidence type="ECO:0000313" key="1">
    <source>
        <dbReference type="EMBL" id="KAK3737662.1"/>
    </source>
</evidence>
<accession>A0AAE0Y9A5</accession>
<reference evidence="1" key="1">
    <citation type="journal article" date="2023" name="G3 (Bethesda)">
        <title>A reference genome for the long-term kleptoplast-retaining sea slug Elysia crispata morphotype clarki.</title>
        <authorList>
            <person name="Eastman K.E."/>
            <person name="Pendleton A.L."/>
            <person name="Shaikh M.A."/>
            <person name="Suttiyut T."/>
            <person name="Ogas R."/>
            <person name="Tomko P."/>
            <person name="Gavelis G."/>
            <person name="Widhalm J.R."/>
            <person name="Wisecaver J.H."/>
        </authorList>
    </citation>
    <scope>NUCLEOTIDE SEQUENCE</scope>
    <source>
        <strain evidence="1">ECLA1</strain>
    </source>
</reference>
<keyword evidence="2" id="KW-1185">Reference proteome</keyword>
<comment type="caution">
    <text evidence="1">The sequence shown here is derived from an EMBL/GenBank/DDBJ whole genome shotgun (WGS) entry which is preliminary data.</text>
</comment>
<dbReference type="AlphaFoldDB" id="A0AAE0Y9A5"/>
<sequence length="66" mass="7440">MADASLSFWRESLFHHPPACDDGRIKTNFYNEMSSTVKDCHYNDNFTTNTAVATISPLHSLPFTTS</sequence>
<dbReference type="EMBL" id="JAWDGP010006631">
    <property type="protein sequence ID" value="KAK3737662.1"/>
    <property type="molecule type" value="Genomic_DNA"/>
</dbReference>